<dbReference type="Pfam" id="PF00176">
    <property type="entry name" value="SNF2-rel_dom"/>
    <property type="match status" value="1"/>
</dbReference>
<evidence type="ECO:0000256" key="7">
    <source>
        <dbReference type="ARBA" id="ARBA00023125"/>
    </source>
</evidence>
<keyword evidence="7" id="KW-0238">DNA-binding</keyword>
<feature type="region of interest" description="Disordered" evidence="9">
    <location>
        <begin position="138"/>
        <end position="231"/>
    </location>
</feature>
<accession>A0AAI8YMH6</accession>
<evidence type="ECO:0000259" key="10">
    <source>
        <dbReference type="PROSITE" id="PS51192"/>
    </source>
</evidence>
<feature type="region of interest" description="Disordered" evidence="9">
    <location>
        <begin position="646"/>
        <end position="756"/>
    </location>
</feature>
<comment type="caution">
    <text evidence="12">The sequence shown here is derived from an EMBL/GenBank/DDBJ whole genome shotgun (WGS) entry which is preliminary data.</text>
</comment>
<feature type="region of interest" description="Disordered" evidence="9">
    <location>
        <begin position="892"/>
        <end position="972"/>
    </location>
</feature>
<dbReference type="Pfam" id="PF24580">
    <property type="entry name" value="DUF7607"/>
    <property type="match status" value="1"/>
</dbReference>
<dbReference type="CDD" id="cd18793">
    <property type="entry name" value="SF2_C_SNF"/>
    <property type="match status" value="1"/>
</dbReference>
<evidence type="ECO:0000313" key="12">
    <source>
        <dbReference type="EMBL" id="CAJ2510055.1"/>
    </source>
</evidence>
<evidence type="ECO:0000256" key="6">
    <source>
        <dbReference type="ARBA" id="ARBA00022840"/>
    </source>
</evidence>
<dbReference type="InterPro" id="IPR056026">
    <property type="entry name" value="DUF7607"/>
</dbReference>
<evidence type="ECO:0000256" key="4">
    <source>
        <dbReference type="ARBA" id="ARBA00022801"/>
    </source>
</evidence>
<evidence type="ECO:0000256" key="8">
    <source>
        <dbReference type="ARBA" id="ARBA00023242"/>
    </source>
</evidence>
<dbReference type="PROSITE" id="PS51192">
    <property type="entry name" value="HELICASE_ATP_BIND_1"/>
    <property type="match status" value="1"/>
</dbReference>
<dbReference type="InterPro" id="IPR014001">
    <property type="entry name" value="Helicase_ATP-bd"/>
</dbReference>
<keyword evidence="13" id="KW-1185">Reference proteome</keyword>
<feature type="domain" description="Helicase C-terminal" evidence="11">
    <location>
        <begin position="1400"/>
        <end position="1557"/>
    </location>
</feature>
<dbReference type="GO" id="GO:0003677">
    <property type="term" value="F:DNA binding"/>
    <property type="evidence" value="ECO:0007669"/>
    <property type="project" value="UniProtKB-KW"/>
</dbReference>
<feature type="compositionally biased region" description="Low complexity" evidence="9">
    <location>
        <begin position="1947"/>
        <end position="1959"/>
    </location>
</feature>
<feature type="compositionally biased region" description="Polar residues" evidence="9">
    <location>
        <begin position="167"/>
        <end position="183"/>
    </location>
</feature>
<feature type="compositionally biased region" description="Low complexity" evidence="9">
    <location>
        <begin position="185"/>
        <end position="212"/>
    </location>
</feature>
<dbReference type="Proteomes" id="UP001295740">
    <property type="component" value="Unassembled WGS sequence"/>
</dbReference>
<dbReference type="InterPro" id="IPR049730">
    <property type="entry name" value="SNF2/RAD54-like_C"/>
</dbReference>
<reference evidence="12" key="1">
    <citation type="submission" date="2023-10" db="EMBL/GenBank/DDBJ databases">
        <authorList>
            <person name="Hackl T."/>
        </authorList>
    </citation>
    <scope>NUCLEOTIDE SEQUENCE</scope>
</reference>
<feature type="region of interest" description="Disordered" evidence="9">
    <location>
        <begin position="1909"/>
        <end position="1966"/>
    </location>
</feature>
<evidence type="ECO:0000259" key="11">
    <source>
        <dbReference type="PROSITE" id="PS51194"/>
    </source>
</evidence>
<dbReference type="SMART" id="SM00490">
    <property type="entry name" value="HELICc"/>
    <property type="match status" value="1"/>
</dbReference>
<dbReference type="GO" id="GO:0004386">
    <property type="term" value="F:helicase activity"/>
    <property type="evidence" value="ECO:0007669"/>
    <property type="project" value="UniProtKB-KW"/>
</dbReference>
<dbReference type="SUPFAM" id="SSF52540">
    <property type="entry name" value="P-loop containing nucleoside triphosphate hydrolases"/>
    <property type="match status" value="2"/>
</dbReference>
<evidence type="ECO:0000256" key="5">
    <source>
        <dbReference type="ARBA" id="ARBA00022806"/>
    </source>
</evidence>
<protein>
    <submittedName>
        <fullName evidence="12">Uu.00g059550.m01.CDS01</fullName>
    </submittedName>
</protein>
<dbReference type="Gene3D" id="3.40.50.300">
    <property type="entry name" value="P-loop containing nucleotide triphosphate hydrolases"/>
    <property type="match status" value="1"/>
</dbReference>
<feature type="region of interest" description="Disordered" evidence="9">
    <location>
        <begin position="499"/>
        <end position="555"/>
    </location>
</feature>
<dbReference type="InterPro" id="IPR027417">
    <property type="entry name" value="P-loop_NTPase"/>
</dbReference>
<gene>
    <name evidence="12" type="ORF">KHLLAP_LOCUS10523</name>
</gene>
<comment type="similarity">
    <text evidence="2">Belongs to the SNF2/RAD54 helicase family.</text>
</comment>
<feature type="region of interest" description="Disordered" evidence="9">
    <location>
        <begin position="93"/>
        <end position="118"/>
    </location>
</feature>
<feature type="compositionally biased region" description="Polar residues" evidence="9">
    <location>
        <begin position="723"/>
        <end position="735"/>
    </location>
</feature>
<name>A0AAI8YMH6_9PEZI</name>
<keyword evidence="3" id="KW-0547">Nucleotide-binding</keyword>
<feature type="compositionally biased region" description="Basic residues" evidence="9">
    <location>
        <begin position="923"/>
        <end position="932"/>
    </location>
</feature>
<feature type="domain" description="Helicase ATP-binding" evidence="10">
    <location>
        <begin position="1044"/>
        <end position="1232"/>
    </location>
</feature>
<evidence type="ECO:0000256" key="1">
    <source>
        <dbReference type="ARBA" id="ARBA00004123"/>
    </source>
</evidence>
<dbReference type="SMART" id="SM00487">
    <property type="entry name" value="DEXDc"/>
    <property type="match status" value="1"/>
</dbReference>
<feature type="compositionally biased region" description="Basic and acidic residues" evidence="9">
    <location>
        <begin position="963"/>
        <end position="972"/>
    </location>
</feature>
<keyword evidence="6" id="KW-0067">ATP-binding</keyword>
<dbReference type="Pfam" id="PF00271">
    <property type="entry name" value="Helicase_C"/>
    <property type="match status" value="1"/>
</dbReference>
<dbReference type="SUPFAM" id="SSF47769">
    <property type="entry name" value="SAM/Pointed domain"/>
    <property type="match status" value="1"/>
</dbReference>
<keyword evidence="5" id="KW-0347">Helicase</keyword>
<dbReference type="Gene3D" id="3.40.50.10810">
    <property type="entry name" value="Tandem AAA-ATPase domain"/>
    <property type="match status" value="1"/>
</dbReference>
<feature type="region of interest" description="Disordered" evidence="9">
    <location>
        <begin position="585"/>
        <end position="607"/>
    </location>
</feature>
<dbReference type="PROSITE" id="PS51194">
    <property type="entry name" value="HELICASE_CTER"/>
    <property type="match status" value="1"/>
</dbReference>
<sequence length="1966" mass="218481">MDDPWYWDVDRVVQELCSANRSWASPSAPLRLPPTEQLEAALRNHEVDGEVLLTYDQAELCAELGIKILKHKSTFKNAIQNIRLRSKQYRLDQKRQASELNSDNEADGVNESNEPHVDKGKERLENGLASVASSSAPITNHGVITDHTPGVAAGVDKAGHPNRAKKLQSQLTSLETMASSANHQPDATIPDATDPDATGPDATGPDATGPDATENDVSTTATQEPAPKKRRLAPSLILAEVNTEINRNIQTEADVLTKFSHVGARVDTDGFGAYLGSKAFTRFDIMDAGTPDEQRQFTTDDREINFVGRASLIPGRLIQTHRVMKRRLLNRRGYQPARPHKADAIPGANNPDNDKVLPLYGESDDDEEYDSATWREIEAEKQQKAISDGRAKGLTADEVNAVLDEAIARYASNWKEHKLPKLVRKANRLWNDARRYGLRAAITKAQKDLRGLEDRLAKYRENFLSKGEWRNAAELERTTGVLEATVEYKEHSSWLLGVLGSPREPAKPQRLPRTANTRPRAPRSMSGDEEETLTSESGGDIDDFITDDEVQPNGQGDEDLLMDTVEDGLMDTVEDGLMDTIEDVPRNGTAGGCLPTKTPDETDPPAATEELAVSGGHEDDHPMDIETPSPTRDILAADTAAEEPAINGVHDDDHPMAPENTTLTRGLSAAKATAEDHPIIGAHTNGHAGTTSSTRAVPVAEAAASHPKTPSKPRSHVIDLTTPRGQASTPRTQPHSKGKEQHFAPRPRSTRDQVDQSPLIMTISDVEPREQRIATELAKMDAPYYSLIFKLATTRPWTEIWLDLILPALDCGGFPKAPYDSNEKKDDLVAYTIIRMFEMYKDDTLYRPGRYKSLNDEQRQRLRAFRDDDLAPVWEGLINFLARLSDRFEWSSGTLGSKKGSGSKREKRARSEKQATPLVVTPQKKKKGKAAAKRADSAAQSDTDSDAYEEPSSKKPKHKTPVRNREAANLRESDQVRLAEQAHRRQILRERLQAQGEMGIGSQSRLIINESKTDEQGFVYVHNEIARQIKDHQVTGVRFMWNQIVDAKTRQGCLLAHTMGLGKTMQIITLLVAISQAAESDDPSISSQIPKDLKVSKTLVLCPPGLVNNWLDELLRWSPEEHTLGEFYKIEQMLSIRAREEAIQSWSERGGVLIIGYNLFKSVIDDEDMHEVFMDGPNIVVADEAHLLKNPKSKVHIATANFRTQSRLALTGSPLANNVEEYYAMINWVAPHYLSDLREFRQMYANPIKEGLGVDSTPYQRRQALKILHVLKSEVAPKISRITISVLKKDIPIKKEFVIMVPLAELQRKAYDIYIRHYREKTSKLAVAFAAVNDLGLICAHPFVLLNKMRDLKNPDRTSKDENDRATMTPALISEEMPLLANAETDMNIDEFSLSWKVPLLIDILESCKKLGDSILLFSHSIYCLDYLERILRKKKCTIERLDGTTKMEMRQDMVKQFNKGKADLFLISTTAGSLGLNITGANRVIIFDSKFNPQLEQQAVGRSYRIGQTKPVFVYRFICGGTYEEKMLNQAIWKMQLASRVVDEKNPIPKAQKFTEGFGFATDPVQKDLEEHRGKDSVLDKVLDRQAKGISSITMWDTFEEEALEDAVLPEEDAKEAAQILAENEARRSGKPLPPRPAFLTIGRTNGAPELLISTSLDLTGPDNGAAAIGALAFANDTQAAQPVSASAAQTTDSSATYTRDAAAAPVFNSLSALAPVQHDADPASASYHPMPPIPGASTHFGAPEDKNGRNWESKAAFKGELSRSFAANAAPHEQEHRREIANEITALLWARTEQQDAQQQGVTKWAVMNAASSPRFVEAVCMGAILPQHLAQMDPPDITQRYHSWEQMEDADWELQKASWSQESRGDPEHLHVALRKMSFTTRRNDLSYEQPRSHRIDDKQALEAVLERRKSKQSSHGKEARLPDWARSAVAKQGRIAPMPSPPAASTTSPSIPSRPQAKTPFK</sequence>
<evidence type="ECO:0000256" key="2">
    <source>
        <dbReference type="ARBA" id="ARBA00007025"/>
    </source>
</evidence>
<dbReference type="GO" id="GO:0005634">
    <property type="term" value="C:nucleus"/>
    <property type="evidence" value="ECO:0007669"/>
    <property type="project" value="UniProtKB-SubCell"/>
</dbReference>
<dbReference type="PANTHER" id="PTHR45797">
    <property type="entry name" value="RAD54-LIKE"/>
    <property type="match status" value="1"/>
</dbReference>
<feature type="compositionally biased region" description="Acidic residues" evidence="9">
    <location>
        <begin position="527"/>
        <end position="555"/>
    </location>
</feature>
<keyword evidence="4" id="KW-0378">Hydrolase</keyword>
<dbReference type="CDD" id="cd18007">
    <property type="entry name" value="DEXHc_ATRX-like"/>
    <property type="match status" value="1"/>
</dbReference>
<dbReference type="InterPro" id="IPR013761">
    <property type="entry name" value="SAM/pointed_sf"/>
</dbReference>
<evidence type="ECO:0000256" key="3">
    <source>
        <dbReference type="ARBA" id="ARBA00022741"/>
    </source>
</evidence>
<dbReference type="InterPro" id="IPR038718">
    <property type="entry name" value="SNF2-like_sf"/>
</dbReference>
<dbReference type="GO" id="GO:0016887">
    <property type="term" value="F:ATP hydrolysis activity"/>
    <property type="evidence" value="ECO:0007669"/>
    <property type="project" value="InterPro"/>
</dbReference>
<dbReference type="GO" id="GO:0005524">
    <property type="term" value="F:ATP binding"/>
    <property type="evidence" value="ECO:0007669"/>
    <property type="project" value="UniProtKB-KW"/>
</dbReference>
<dbReference type="InterPro" id="IPR001650">
    <property type="entry name" value="Helicase_C-like"/>
</dbReference>
<dbReference type="InterPro" id="IPR044574">
    <property type="entry name" value="ARIP4-like"/>
</dbReference>
<evidence type="ECO:0000313" key="13">
    <source>
        <dbReference type="Proteomes" id="UP001295740"/>
    </source>
</evidence>
<dbReference type="Gene3D" id="1.10.150.50">
    <property type="entry name" value="Transcription Factor, Ets-1"/>
    <property type="match status" value="1"/>
</dbReference>
<feature type="compositionally biased region" description="Basic residues" evidence="9">
    <location>
        <begin position="901"/>
        <end position="910"/>
    </location>
</feature>
<comment type="subcellular location">
    <subcellularLocation>
        <location evidence="1">Nucleus</location>
    </subcellularLocation>
</comment>
<keyword evidence="8" id="KW-0539">Nucleus</keyword>
<feature type="region of interest" description="Disordered" evidence="9">
    <location>
        <begin position="334"/>
        <end position="355"/>
    </location>
</feature>
<proteinExistence type="inferred from homology"/>
<feature type="compositionally biased region" description="Basic and acidic residues" evidence="9">
    <location>
        <begin position="737"/>
        <end position="754"/>
    </location>
</feature>
<feature type="compositionally biased region" description="Low complexity" evidence="9">
    <location>
        <begin position="511"/>
        <end position="523"/>
    </location>
</feature>
<evidence type="ECO:0000256" key="9">
    <source>
        <dbReference type="SAM" id="MobiDB-lite"/>
    </source>
</evidence>
<dbReference type="EMBL" id="CAUWAG010000013">
    <property type="protein sequence ID" value="CAJ2510055.1"/>
    <property type="molecule type" value="Genomic_DNA"/>
</dbReference>
<dbReference type="InterPro" id="IPR000330">
    <property type="entry name" value="SNF2_N"/>
</dbReference>
<organism evidence="12 13">
    <name type="scientific">Anthostomella pinea</name>
    <dbReference type="NCBI Taxonomy" id="933095"/>
    <lineage>
        <taxon>Eukaryota</taxon>
        <taxon>Fungi</taxon>
        <taxon>Dikarya</taxon>
        <taxon>Ascomycota</taxon>
        <taxon>Pezizomycotina</taxon>
        <taxon>Sordariomycetes</taxon>
        <taxon>Xylariomycetidae</taxon>
        <taxon>Xylariales</taxon>
        <taxon>Xylariaceae</taxon>
        <taxon>Anthostomella</taxon>
    </lineage>
</organism>
<dbReference type="PANTHER" id="PTHR45797:SF1">
    <property type="entry name" value="HELICASE ARIP4"/>
    <property type="match status" value="1"/>
</dbReference>